<accession>A0A5J4WLS6</accession>
<organism evidence="2 3">
    <name type="scientific">Streblomastix strix</name>
    <dbReference type="NCBI Taxonomy" id="222440"/>
    <lineage>
        <taxon>Eukaryota</taxon>
        <taxon>Metamonada</taxon>
        <taxon>Preaxostyla</taxon>
        <taxon>Oxymonadida</taxon>
        <taxon>Streblomastigidae</taxon>
        <taxon>Streblomastix</taxon>
    </lineage>
</organism>
<gene>
    <name evidence="2" type="ORF">EZS28_008548</name>
</gene>
<dbReference type="AlphaFoldDB" id="A0A5J4WLS6"/>
<proteinExistence type="predicted"/>
<keyword evidence="1" id="KW-0472">Membrane</keyword>
<feature type="transmembrane region" description="Helical" evidence="1">
    <location>
        <begin position="62"/>
        <end position="89"/>
    </location>
</feature>
<evidence type="ECO:0000256" key="1">
    <source>
        <dbReference type="SAM" id="Phobius"/>
    </source>
</evidence>
<name>A0A5J4WLS6_9EUKA</name>
<evidence type="ECO:0000313" key="3">
    <source>
        <dbReference type="Proteomes" id="UP000324800"/>
    </source>
</evidence>
<evidence type="ECO:0000313" key="2">
    <source>
        <dbReference type="EMBL" id="KAA6395924.1"/>
    </source>
</evidence>
<keyword evidence="1" id="KW-1133">Transmembrane helix</keyword>
<dbReference type="EMBL" id="SNRW01001560">
    <property type="protein sequence ID" value="KAA6395924.1"/>
    <property type="molecule type" value="Genomic_DNA"/>
</dbReference>
<sequence>MAGFGETPGLMAFGCQMACFGDEDINLGETFPGLGEMLFGTGYCGFNWANQTIVITKAEKSWIIFVEVLAMVTCIILEFVLIQFIAVLIRV</sequence>
<dbReference type="Proteomes" id="UP000324800">
    <property type="component" value="Unassembled WGS sequence"/>
</dbReference>
<reference evidence="2 3" key="1">
    <citation type="submission" date="2019-03" db="EMBL/GenBank/DDBJ databases">
        <title>Single cell metagenomics reveals metabolic interactions within the superorganism composed of flagellate Streblomastix strix and complex community of Bacteroidetes bacteria on its surface.</title>
        <authorList>
            <person name="Treitli S.C."/>
            <person name="Kolisko M."/>
            <person name="Husnik F."/>
            <person name="Keeling P."/>
            <person name="Hampl V."/>
        </authorList>
    </citation>
    <scope>NUCLEOTIDE SEQUENCE [LARGE SCALE GENOMIC DNA]</scope>
    <source>
        <strain evidence="2">ST1C</strain>
    </source>
</reference>
<keyword evidence="1" id="KW-0812">Transmembrane</keyword>
<comment type="caution">
    <text evidence="2">The sequence shown here is derived from an EMBL/GenBank/DDBJ whole genome shotgun (WGS) entry which is preliminary data.</text>
</comment>
<protein>
    <submittedName>
        <fullName evidence="2">Uncharacterized protein</fullName>
    </submittedName>
</protein>